<proteinExistence type="predicted"/>
<dbReference type="EMBL" id="UINC01175753">
    <property type="protein sequence ID" value="SVD82542.1"/>
    <property type="molecule type" value="Genomic_DNA"/>
</dbReference>
<reference evidence="1" key="1">
    <citation type="submission" date="2018-05" db="EMBL/GenBank/DDBJ databases">
        <authorList>
            <person name="Lanie J.A."/>
            <person name="Ng W.-L."/>
            <person name="Kazmierczak K.M."/>
            <person name="Andrzejewski T.M."/>
            <person name="Davidsen T.M."/>
            <person name="Wayne K.J."/>
            <person name="Tettelin H."/>
            <person name="Glass J.I."/>
            <person name="Rusch D."/>
            <person name="Podicherti R."/>
            <person name="Tsui H.-C.T."/>
            <person name="Winkler M.E."/>
        </authorList>
    </citation>
    <scope>NUCLEOTIDE SEQUENCE</scope>
</reference>
<evidence type="ECO:0000313" key="1">
    <source>
        <dbReference type="EMBL" id="SVD82542.1"/>
    </source>
</evidence>
<name>A0A382YGX3_9ZZZZ</name>
<dbReference type="AlphaFoldDB" id="A0A382YGX3"/>
<accession>A0A382YGX3</accession>
<gene>
    <name evidence="1" type="ORF">METZ01_LOCUS435396</name>
</gene>
<protein>
    <submittedName>
        <fullName evidence="1">Uncharacterized protein</fullName>
    </submittedName>
</protein>
<sequence length="22" mass="2331">MAATFVKVVVGAIRSKKPAKTK</sequence>
<organism evidence="1">
    <name type="scientific">marine metagenome</name>
    <dbReference type="NCBI Taxonomy" id="408172"/>
    <lineage>
        <taxon>unclassified sequences</taxon>
        <taxon>metagenomes</taxon>
        <taxon>ecological metagenomes</taxon>
    </lineage>
</organism>